<proteinExistence type="predicted"/>
<dbReference type="EMBL" id="LSNE01000003">
    <property type="protein sequence ID" value="KXI29766.1"/>
    <property type="molecule type" value="Genomic_DNA"/>
</dbReference>
<evidence type="ECO:0000313" key="2">
    <source>
        <dbReference type="EMBL" id="KXI29766.1"/>
    </source>
</evidence>
<dbReference type="RefSeq" id="WP_068372873.1">
    <property type="nucleotide sequence ID" value="NZ_LSNE01000003.1"/>
</dbReference>
<organism evidence="2 3">
    <name type="scientific">Paraglaciecola hydrolytica</name>
    <dbReference type="NCBI Taxonomy" id="1799789"/>
    <lineage>
        <taxon>Bacteria</taxon>
        <taxon>Pseudomonadati</taxon>
        <taxon>Pseudomonadota</taxon>
        <taxon>Gammaproteobacteria</taxon>
        <taxon>Alteromonadales</taxon>
        <taxon>Alteromonadaceae</taxon>
        <taxon>Paraglaciecola</taxon>
    </lineage>
</organism>
<reference evidence="3" key="1">
    <citation type="submission" date="2016-02" db="EMBL/GenBank/DDBJ databases">
        <authorList>
            <person name="Schultz-Johansen M."/>
            <person name="Glaring M.A."/>
            <person name="Bech P.K."/>
            <person name="Stougaard P."/>
        </authorList>
    </citation>
    <scope>NUCLEOTIDE SEQUENCE [LARGE SCALE GENOMIC DNA]</scope>
    <source>
        <strain evidence="3">S66</strain>
    </source>
</reference>
<gene>
    <name evidence="2" type="ORF">AX660_06930</name>
</gene>
<keyword evidence="3" id="KW-1185">Reference proteome</keyword>
<evidence type="ECO:0008006" key="4">
    <source>
        <dbReference type="Google" id="ProtNLM"/>
    </source>
</evidence>
<feature type="chain" id="PRO_5007469475" description="Lipoprotein" evidence="1">
    <location>
        <begin position="34"/>
        <end position="150"/>
    </location>
</feature>
<dbReference type="Proteomes" id="UP000070299">
    <property type="component" value="Unassembled WGS sequence"/>
</dbReference>
<name>A0A136A3G0_9ALTE</name>
<feature type="signal peptide" evidence="1">
    <location>
        <begin position="1"/>
        <end position="33"/>
    </location>
</feature>
<protein>
    <recommendedName>
        <fullName evidence="4">Lipoprotein</fullName>
    </recommendedName>
</protein>
<comment type="caution">
    <text evidence="2">The sequence shown here is derived from an EMBL/GenBank/DDBJ whole genome shotgun (WGS) entry which is preliminary data.</text>
</comment>
<accession>A0A136A3G0</accession>
<dbReference type="AlphaFoldDB" id="A0A136A3G0"/>
<dbReference type="OrthoDB" id="6386237at2"/>
<evidence type="ECO:0000256" key="1">
    <source>
        <dbReference type="SAM" id="SignalP"/>
    </source>
</evidence>
<evidence type="ECO:0000313" key="3">
    <source>
        <dbReference type="Proteomes" id="UP000070299"/>
    </source>
</evidence>
<sequence length="150" mass="17229">MSILFTTWFNKRFSITISLLLLALSGCMQNQYAADFRTPFPPIADSRIAATDNTVKMVNAVFYQSFIGGEWQYQGSTNLKNSINAYIQIPERLDMSEEAQENYLQQAICPAAQHEKMWQALNDKTLVVHIYTYKRKYSLYANCINPYTTG</sequence>
<keyword evidence="1" id="KW-0732">Signal</keyword>